<dbReference type="EMBL" id="MGAE01000044">
    <property type="protein sequence ID" value="OGK38828.1"/>
    <property type="molecule type" value="Genomic_DNA"/>
</dbReference>
<protein>
    <submittedName>
        <fullName evidence="1">Uncharacterized protein</fullName>
    </submittedName>
</protein>
<dbReference type="AlphaFoldDB" id="A0A1F7I614"/>
<comment type="caution">
    <text evidence="1">The sequence shown here is derived from an EMBL/GenBank/DDBJ whole genome shotgun (WGS) entry which is preliminary data.</text>
</comment>
<proteinExistence type="predicted"/>
<dbReference type="Proteomes" id="UP000179024">
    <property type="component" value="Unassembled WGS sequence"/>
</dbReference>
<sequence>MNSETVAQRTQNIADRFRTVRQFEVDDVPISLCDIFDYSAIDVPTEGAPDGIHLGNLNPYDISTIAPAVFSQLEPIKESVRAMHGTEEGVERIRVAFLASGLYSTIWLTEVHAAGRSHYLALNVSLWPANSTEGAQVKRDFSALGKLHDSFTSRLKESAARKYRIAKPGAFWESEIHNGLSYPCFTTAFEPYPGIKMGIVQTGSNRSANHFRYTDDFDSLQPGIAQFNARQRKQAAGASKVMEQLKERFGNRPERLNRAVRSQYPWIYEYSRQEMDYLVGCALVYLLSGNRYPHVLPVSGGDWIGTIKSDGLELVLTRIHGGIKGRVLSDKEWMAVVRGGMEMNLELLEKTRFNTVMPFIGVPNDTFEQALATARSLVKS</sequence>
<gene>
    <name evidence="1" type="ORF">A3F34_00545</name>
</gene>
<evidence type="ECO:0000313" key="2">
    <source>
        <dbReference type="Proteomes" id="UP000179024"/>
    </source>
</evidence>
<organism evidence="1 2">
    <name type="scientific">Candidatus Roizmanbacteria bacterium RIFCSPHIGHO2_12_FULL_44_10</name>
    <dbReference type="NCBI Taxonomy" id="1802054"/>
    <lineage>
        <taxon>Bacteria</taxon>
        <taxon>Candidatus Roizmaniibacteriota</taxon>
    </lineage>
</organism>
<name>A0A1F7I614_9BACT</name>
<accession>A0A1F7I614</accession>
<reference evidence="1 2" key="1">
    <citation type="journal article" date="2016" name="Nat. Commun.">
        <title>Thousands of microbial genomes shed light on interconnected biogeochemical processes in an aquifer system.</title>
        <authorList>
            <person name="Anantharaman K."/>
            <person name="Brown C.T."/>
            <person name="Hug L.A."/>
            <person name="Sharon I."/>
            <person name="Castelle C.J."/>
            <person name="Probst A.J."/>
            <person name="Thomas B.C."/>
            <person name="Singh A."/>
            <person name="Wilkins M.J."/>
            <person name="Karaoz U."/>
            <person name="Brodie E.L."/>
            <person name="Williams K.H."/>
            <person name="Hubbard S.S."/>
            <person name="Banfield J.F."/>
        </authorList>
    </citation>
    <scope>NUCLEOTIDE SEQUENCE [LARGE SCALE GENOMIC DNA]</scope>
</reference>
<evidence type="ECO:0000313" key="1">
    <source>
        <dbReference type="EMBL" id="OGK38828.1"/>
    </source>
</evidence>